<reference evidence="1 2" key="1">
    <citation type="submission" date="2024-02" db="EMBL/GenBank/DDBJ databases">
        <title>Genome sequence of Aquincola sp. MAHUQ-54.</title>
        <authorList>
            <person name="Huq M.A."/>
        </authorList>
    </citation>
    <scope>NUCLEOTIDE SEQUENCE [LARGE SCALE GENOMIC DNA]</scope>
    <source>
        <strain evidence="1 2">MAHUQ-54</strain>
    </source>
</reference>
<organism evidence="1 2">
    <name type="scientific">Aquincola agrisoli</name>
    <dbReference type="NCBI Taxonomy" id="3119538"/>
    <lineage>
        <taxon>Bacteria</taxon>
        <taxon>Pseudomonadati</taxon>
        <taxon>Pseudomonadota</taxon>
        <taxon>Betaproteobacteria</taxon>
        <taxon>Burkholderiales</taxon>
        <taxon>Sphaerotilaceae</taxon>
        <taxon>Aquincola</taxon>
    </lineage>
</organism>
<accession>A0AAW9QEL1</accession>
<protein>
    <submittedName>
        <fullName evidence="1">Uncharacterized protein</fullName>
    </submittedName>
</protein>
<keyword evidence="2" id="KW-1185">Reference proteome</keyword>
<proteinExistence type="predicted"/>
<dbReference type="Proteomes" id="UP001336250">
    <property type="component" value="Unassembled WGS sequence"/>
</dbReference>
<gene>
    <name evidence="1" type="ORF">V4F39_07685</name>
</gene>
<evidence type="ECO:0000313" key="2">
    <source>
        <dbReference type="Proteomes" id="UP001336250"/>
    </source>
</evidence>
<evidence type="ECO:0000313" key="1">
    <source>
        <dbReference type="EMBL" id="MEF7613787.1"/>
    </source>
</evidence>
<sequence>MEIDWTRARQRRACIGRSDPLAQRRRQPSRLSAPQATLRQTICVDREIPKWCQALEAAEAALVMRLGEFDPV</sequence>
<dbReference type="RefSeq" id="WP_332288724.1">
    <property type="nucleotide sequence ID" value="NZ_JAZIBG010000019.1"/>
</dbReference>
<name>A0AAW9QEL1_9BURK</name>
<dbReference type="AlphaFoldDB" id="A0AAW9QEL1"/>
<dbReference type="EMBL" id="JAZIBG010000019">
    <property type="protein sequence ID" value="MEF7613787.1"/>
    <property type="molecule type" value="Genomic_DNA"/>
</dbReference>
<comment type="caution">
    <text evidence="1">The sequence shown here is derived from an EMBL/GenBank/DDBJ whole genome shotgun (WGS) entry which is preliminary data.</text>
</comment>